<gene>
    <name evidence="3" type="ORF">SAMN02745221_01239</name>
</gene>
<reference evidence="4" key="1">
    <citation type="submission" date="2016-11" db="EMBL/GenBank/DDBJ databases">
        <authorList>
            <person name="Varghese N."/>
            <person name="Submissions S."/>
        </authorList>
    </citation>
    <scope>NUCLEOTIDE SEQUENCE [LARGE SCALE GENOMIC DNA]</scope>
    <source>
        <strain evidence="4">DSM 11003</strain>
    </source>
</reference>
<evidence type="ECO:0000313" key="3">
    <source>
        <dbReference type="EMBL" id="SHG90214.1"/>
    </source>
</evidence>
<dbReference type="InterPro" id="IPR006675">
    <property type="entry name" value="HDIG_dom"/>
</dbReference>
<dbReference type="OrthoDB" id="9804747at2"/>
<sequence>MLKIRVESLKPGMKLGKDIFTYDGKLLLTKGTVISEEHLKNFASRNIKDIYIMETSPQLKATKSFEEAFDDSLDIVKSFMLEAKLGGNPDYAEIENSVDTLVQQVFSVTDIFRHMRLLKDKDDYLFTHSINVSLLSILIGRWLKCSEEEIRLLGMAGMLHDIGKVYISNEILNKPGKLTPEEFEEVKKHTILGYNLITQNEDLDENIAKAVLMHHERLDGSGYPMGTKGKINFYAAVVAVADVYDALTSNRAYAGKLSPYTAADILWQESFGKLDPRITKVFYDRITNFYVGNEVVLSNNKRGVVIYVDRCNPTRPIVMVGENEFINLAEDLSVSIIEVID</sequence>
<evidence type="ECO:0000259" key="1">
    <source>
        <dbReference type="PROSITE" id="PS51831"/>
    </source>
</evidence>
<dbReference type="InterPro" id="IPR037522">
    <property type="entry name" value="HD_GYP_dom"/>
</dbReference>
<keyword evidence="4" id="KW-1185">Reference proteome</keyword>
<feature type="domain" description="HD" evidence="1">
    <location>
        <begin position="125"/>
        <end position="247"/>
    </location>
</feature>
<feature type="domain" description="HD-GYP" evidence="2">
    <location>
        <begin position="103"/>
        <end position="298"/>
    </location>
</feature>
<dbReference type="Pfam" id="PF13487">
    <property type="entry name" value="HD_5"/>
    <property type="match status" value="1"/>
</dbReference>
<dbReference type="CDD" id="cd00077">
    <property type="entry name" value="HDc"/>
    <property type="match status" value="1"/>
</dbReference>
<dbReference type="SMART" id="SM00471">
    <property type="entry name" value="HDc"/>
    <property type="match status" value="1"/>
</dbReference>
<dbReference type="NCBIfam" id="TIGR00277">
    <property type="entry name" value="HDIG"/>
    <property type="match status" value="1"/>
</dbReference>
<dbReference type="AlphaFoldDB" id="A0A1M5NKS6"/>
<dbReference type="PANTHER" id="PTHR43155:SF2">
    <property type="entry name" value="CYCLIC DI-GMP PHOSPHODIESTERASE PA4108"/>
    <property type="match status" value="1"/>
</dbReference>
<accession>A0A1M5NKS6</accession>
<organism evidence="3 4">
    <name type="scientific">Thermosyntropha lipolytica DSM 11003</name>
    <dbReference type="NCBI Taxonomy" id="1123382"/>
    <lineage>
        <taxon>Bacteria</taxon>
        <taxon>Bacillati</taxon>
        <taxon>Bacillota</taxon>
        <taxon>Clostridia</taxon>
        <taxon>Eubacteriales</taxon>
        <taxon>Syntrophomonadaceae</taxon>
        <taxon>Thermosyntropha</taxon>
    </lineage>
</organism>
<protein>
    <submittedName>
        <fullName evidence="3">HDIG domain-containing protein</fullName>
    </submittedName>
</protein>
<dbReference type="SUPFAM" id="SSF109604">
    <property type="entry name" value="HD-domain/PDEase-like"/>
    <property type="match status" value="1"/>
</dbReference>
<dbReference type="InterPro" id="IPR003607">
    <property type="entry name" value="HD/PDEase_dom"/>
</dbReference>
<dbReference type="EMBL" id="FQWY01000017">
    <property type="protein sequence ID" value="SHG90214.1"/>
    <property type="molecule type" value="Genomic_DNA"/>
</dbReference>
<dbReference type="PROSITE" id="PS51831">
    <property type="entry name" value="HD"/>
    <property type="match status" value="1"/>
</dbReference>
<name>A0A1M5NKS6_9FIRM</name>
<dbReference type="PROSITE" id="PS51832">
    <property type="entry name" value="HD_GYP"/>
    <property type="match status" value="1"/>
</dbReference>
<dbReference type="Gene3D" id="1.10.3210.10">
    <property type="entry name" value="Hypothetical protein af1432"/>
    <property type="match status" value="1"/>
</dbReference>
<dbReference type="STRING" id="1123382.SAMN02745221_01239"/>
<dbReference type="PANTHER" id="PTHR43155">
    <property type="entry name" value="CYCLIC DI-GMP PHOSPHODIESTERASE PA4108-RELATED"/>
    <property type="match status" value="1"/>
</dbReference>
<dbReference type="InterPro" id="IPR006674">
    <property type="entry name" value="HD_domain"/>
</dbReference>
<evidence type="ECO:0000259" key="2">
    <source>
        <dbReference type="PROSITE" id="PS51832"/>
    </source>
</evidence>
<evidence type="ECO:0000313" key="4">
    <source>
        <dbReference type="Proteomes" id="UP000242329"/>
    </source>
</evidence>
<dbReference type="Proteomes" id="UP000242329">
    <property type="component" value="Unassembled WGS sequence"/>
</dbReference>
<dbReference type="RefSeq" id="WP_073091639.1">
    <property type="nucleotide sequence ID" value="NZ_FQWY01000017.1"/>
</dbReference>
<proteinExistence type="predicted"/>